<name>A0A840BYT4_9HYPH</name>
<dbReference type="Proteomes" id="UP000577362">
    <property type="component" value="Unassembled WGS sequence"/>
</dbReference>
<gene>
    <name evidence="4" type="ORF">GGR16_003154</name>
</gene>
<organism evidence="4 5">
    <name type="scientific">Chelatococcus caeni</name>
    <dbReference type="NCBI Taxonomy" id="1348468"/>
    <lineage>
        <taxon>Bacteria</taxon>
        <taxon>Pseudomonadati</taxon>
        <taxon>Pseudomonadota</taxon>
        <taxon>Alphaproteobacteria</taxon>
        <taxon>Hyphomicrobiales</taxon>
        <taxon>Chelatococcaceae</taxon>
        <taxon>Chelatococcus</taxon>
    </lineage>
</organism>
<sequence length="353" mass="35893">MPDVVFAIPGDLASPTGGYAYARRMLNDLPAQGVDIVHLPLAAGFPFPTDAELAATAAAFAATPRDAVLLIDGLACGALPASLLRGCGRRCVALVHHPLGHETGLSDAARRQLLASERAALAAVDAVVATSVPTGRVLASEFCVAADRLTIAEPGTDPASRAPADGEPPHLIAVGAVSPRKGYDVLVAALARLSTLPWRATIVGSLDRAPEEAARLRALIAGAGLSGRIALAGACDDAALERAYASADLFVMASHYEGYGMVLTEALARGLPVVTTRVGAADERVPDAAGLKVPPGDAAALAAALETVLGDRERRSAMADAAWHAGQALPRWDDAAAAIAGVVRSLAGRGRAA</sequence>
<dbReference type="Pfam" id="PF00534">
    <property type="entry name" value="Glycos_transf_1"/>
    <property type="match status" value="1"/>
</dbReference>
<protein>
    <submittedName>
        <fullName evidence="4">Glycosyltransferase involved in cell wall biosynthesis</fullName>
    </submittedName>
</protein>
<keyword evidence="5" id="KW-1185">Reference proteome</keyword>
<dbReference type="PANTHER" id="PTHR12526">
    <property type="entry name" value="GLYCOSYLTRANSFERASE"/>
    <property type="match status" value="1"/>
</dbReference>
<feature type="domain" description="Glycosyl transferase family 1" evidence="3">
    <location>
        <begin position="164"/>
        <end position="322"/>
    </location>
</feature>
<dbReference type="Gene3D" id="3.40.50.2000">
    <property type="entry name" value="Glycogen Phosphorylase B"/>
    <property type="match status" value="2"/>
</dbReference>
<accession>A0A840BYT4</accession>
<evidence type="ECO:0000313" key="5">
    <source>
        <dbReference type="Proteomes" id="UP000577362"/>
    </source>
</evidence>
<keyword evidence="2 4" id="KW-0808">Transferase</keyword>
<dbReference type="SUPFAM" id="SSF53756">
    <property type="entry name" value="UDP-Glycosyltransferase/glycogen phosphorylase"/>
    <property type="match status" value="1"/>
</dbReference>
<dbReference type="EMBL" id="JACIEN010000003">
    <property type="protein sequence ID" value="MBB4018120.1"/>
    <property type="molecule type" value="Genomic_DNA"/>
</dbReference>
<dbReference type="CDD" id="cd03801">
    <property type="entry name" value="GT4_PimA-like"/>
    <property type="match status" value="1"/>
</dbReference>
<dbReference type="AlphaFoldDB" id="A0A840BYT4"/>
<keyword evidence="1" id="KW-0328">Glycosyltransferase</keyword>
<proteinExistence type="predicted"/>
<dbReference type="GO" id="GO:0016757">
    <property type="term" value="F:glycosyltransferase activity"/>
    <property type="evidence" value="ECO:0007669"/>
    <property type="project" value="UniProtKB-KW"/>
</dbReference>
<evidence type="ECO:0000256" key="1">
    <source>
        <dbReference type="ARBA" id="ARBA00022676"/>
    </source>
</evidence>
<comment type="caution">
    <text evidence="4">The sequence shown here is derived from an EMBL/GenBank/DDBJ whole genome shotgun (WGS) entry which is preliminary data.</text>
</comment>
<dbReference type="PANTHER" id="PTHR12526:SF510">
    <property type="entry name" value="D-INOSITOL 3-PHOSPHATE GLYCOSYLTRANSFERASE"/>
    <property type="match status" value="1"/>
</dbReference>
<evidence type="ECO:0000313" key="4">
    <source>
        <dbReference type="EMBL" id="MBB4018120.1"/>
    </source>
</evidence>
<dbReference type="RefSeq" id="WP_183317149.1">
    <property type="nucleotide sequence ID" value="NZ_JACIEN010000003.1"/>
</dbReference>
<reference evidence="4 5" key="1">
    <citation type="submission" date="2020-08" db="EMBL/GenBank/DDBJ databases">
        <title>Genomic Encyclopedia of Type Strains, Phase IV (KMG-IV): sequencing the most valuable type-strain genomes for metagenomic binning, comparative biology and taxonomic classification.</title>
        <authorList>
            <person name="Goeker M."/>
        </authorList>
    </citation>
    <scope>NUCLEOTIDE SEQUENCE [LARGE SCALE GENOMIC DNA]</scope>
    <source>
        <strain evidence="4 5">DSM 103737</strain>
    </source>
</reference>
<evidence type="ECO:0000256" key="2">
    <source>
        <dbReference type="ARBA" id="ARBA00022679"/>
    </source>
</evidence>
<evidence type="ECO:0000259" key="3">
    <source>
        <dbReference type="Pfam" id="PF00534"/>
    </source>
</evidence>
<dbReference type="InterPro" id="IPR001296">
    <property type="entry name" value="Glyco_trans_1"/>
</dbReference>